<protein>
    <submittedName>
        <fullName evidence="1">Uncharacterized protein</fullName>
    </submittedName>
</protein>
<proteinExistence type="predicted"/>
<dbReference type="AlphaFoldDB" id="A0A0J0XHM5"/>
<reference evidence="1 2" key="1">
    <citation type="submission" date="2015-03" db="EMBL/GenBank/DDBJ databases">
        <title>Genomics and transcriptomics of the oil-accumulating basidiomycete yeast T. oleaginosus allow insights into substrate utilization and the diverse evolutionary trajectories of mating systems in fungi.</title>
        <authorList>
            <consortium name="DOE Joint Genome Institute"/>
            <person name="Kourist R."/>
            <person name="Kracht O."/>
            <person name="Bracharz F."/>
            <person name="Lipzen A."/>
            <person name="Nolan M."/>
            <person name="Ohm R."/>
            <person name="Grigoriev I."/>
            <person name="Sun S."/>
            <person name="Heitman J."/>
            <person name="Bruck T."/>
            <person name="Nowrousian M."/>
        </authorList>
    </citation>
    <scope>NUCLEOTIDE SEQUENCE [LARGE SCALE GENOMIC DNA]</scope>
    <source>
        <strain evidence="1 2">IBC0246</strain>
    </source>
</reference>
<accession>A0A0J0XHM5</accession>
<gene>
    <name evidence="1" type="ORF">CC85DRAFT_287293</name>
</gene>
<name>A0A0J0XHM5_9TREE</name>
<dbReference type="Proteomes" id="UP000053611">
    <property type="component" value="Unassembled WGS sequence"/>
</dbReference>
<evidence type="ECO:0000313" key="2">
    <source>
        <dbReference type="Proteomes" id="UP000053611"/>
    </source>
</evidence>
<evidence type="ECO:0000313" key="1">
    <source>
        <dbReference type="EMBL" id="KLT40568.1"/>
    </source>
</evidence>
<keyword evidence="2" id="KW-1185">Reference proteome</keyword>
<sequence>MGRADLDSWQLPLLPRHHKRAPRAIGGVPSQCYFRRFTPTQQSQAVNLMKRLNTACLMVPNVGSDGAPAFVARLIQRVLRSLSTRSTVPSRAVSPGLPSHPEVSEAVMTDLDEFLATITAPDLTTVDDQDWSTLFGDTLDYLPAISET</sequence>
<dbReference type="EMBL" id="KQ087232">
    <property type="protein sequence ID" value="KLT40568.1"/>
    <property type="molecule type" value="Genomic_DNA"/>
</dbReference>
<organism evidence="1 2">
    <name type="scientific">Cutaneotrichosporon oleaginosum</name>
    <dbReference type="NCBI Taxonomy" id="879819"/>
    <lineage>
        <taxon>Eukaryota</taxon>
        <taxon>Fungi</taxon>
        <taxon>Dikarya</taxon>
        <taxon>Basidiomycota</taxon>
        <taxon>Agaricomycotina</taxon>
        <taxon>Tremellomycetes</taxon>
        <taxon>Trichosporonales</taxon>
        <taxon>Trichosporonaceae</taxon>
        <taxon>Cutaneotrichosporon</taxon>
    </lineage>
</organism>